<feature type="domain" description="SET" evidence="7">
    <location>
        <begin position="898"/>
        <end position="1021"/>
    </location>
</feature>
<keyword evidence="4" id="KW-0805">Transcription regulation</keyword>
<dbReference type="PANTHER" id="PTHR45747:SF4">
    <property type="entry name" value="HISTONE-LYSINE N-METHYLTRANSFERASE E(Z)"/>
    <property type="match status" value="1"/>
</dbReference>
<accession>A0A7C8IGY4</accession>
<dbReference type="Pfam" id="PF00856">
    <property type="entry name" value="SET"/>
    <property type="match status" value="1"/>
</dbReference>
<feature type="domain" description="CXC" evidence="8">
    <location>
        <begin position="770"/>
        <end position="888"/>
    </location>
</feature>
<feature type="region of interest" description="Disordered" evidence="6">
    <location>
        <begin position="1"/>
        <end position="118"/>
    </location>
</feature>
<feature type="compositionally biased region" description="Polar residues" evidence="6">
    <location>
        <begin position="177"/>
        <end position="190"/>
    </location>
</feature>
<feature type="compositionally biased region" description="Polar residues" evidence="6">
    <location>
        <begin position="68"/>
        <end position="91"/>
    </location>
</feature>
<dbReference type="GO" id="GO:0031507">
    <property type="term" value="P:heterochromatin formation"/>
    <property type="evidence" value="ECO:0007669"/>
    <property type="project" value="TreeGrafter"/>
</dbReference>
<evidence type="ECO:0000313" key="9">
    <source>
        <dbReference type="EMBL" id="KAF2876911.1"/>
    </source>
</evidence>
<name>A0A7C8IGY4_9PLEO</name>
<protein>
    <recommendedName>
        <fullName evidence="11">SET domain-containing protein</fullName>
    </recommendedName>
</protein>
<dbReference type="PANTHER" id="PTHR45747">
    <property type="entry name" value="HISTONE-LYSINE N-METHYLTRANSFERASE E(Z)"/>
    <property type="match status" value="1"/>
</dbReference>
<evidence type="ECO:0000256" key="1">
    <source>
        <dbReference type="ARBA" id="ARBA00022603"/>
    </source>
</evidence>
<sequence>MARGDGASVETSILIDDDPIPPRPPPPNSENSSTPSLPKPPPRKSLPKPTDHVITLLSDDESDASPPVVSTNQSSSGKQLPTRSGSRNHTPMKSAPTTSTLSKPTPTKTVPTESTLSSSTLINSIPAASMLSRLTPTIAAPTKAMGHTTTLTPSVRLDDPVRASEQDALIRKEPDPSANSPVRQSTSTRTAPDLPREPTAKVQHTNVNCDPAIASEADAPAVEVSEPQLSSHKMEAPKNTDQIVPNFQASTTIKPRARGVYALKTAPSGPSAAPKPLRHKLGSSSSATKRVSHELNLKSKALPGSTQAGVEGEKTQQKLSPSVLSRPGVEVSPTKKNGLVIPPVEKDLSEPAAIGRLQKTVLLEDTDMNDFQAMSTLVEGCLRKHLDDFHKLHARTVKNRLRRQRTCYNREVRQKMGLGPLTPDYLPSVPDELVQATSPFAVMNAIQVSTTTVRRGEQTIDITETMPANKYANSYLSAPITRYKSKTVNVPYHHEYISVQDSVLVENDRKILAWPYFEDEDDALRPDFSEDLRSNYDIRNLEHPERIVLAEQCRVYYPCTNDFFEELGITFDHVIYWLLAPDEVIIRINDRDSNGDKFERLLLKREQHCDKALDRTSEKWKAIFAQLSTPSATALRCSALACSTFSKQGAFRLWHLIRQTQRFMDLVSVDVQTSIQSESGFSYRDVLCRVCHEHYCPFHGENREYPDPELIDASGEQQAASAAIEESDDSDSDIDVVINYRRAANASALAGYSGLEGELGKCLSPPDEGPFDVDWWKEKTNTHWWERRGPFYPCSHEGSCKQAQCRCFREGINCEKSCKCSATCKRRFPGCSSSCVKIDARGRVCGGTQDKTSCICRKLARECDADLCGSCGALDVLDPVNRYDEEIGKGRCCNVPIQRDVPRRTLLGHSEVHGFGLYMGEDVKKDEFLAEYKGEIITISNEGDRRSAIYAHQRTCYQFKLNREQDVDSTNAGNKFRFVNAAQGANANCYPKIVLCNTTLRIALYAKRDIPTNVELFFDYGYDEHFTKNFRQPQAGAKGVGRVFALKSKNKTSLTSTSTSTSTSMSSQRTKLPTPDRRLQTAKARAAKAAKQNASKEQSGGTEPSRANRPRANRPRARKSIINTHEELSASRRRGRVNPPSTSNTGSTENPQAESQRTEHQDADENDPYVAESSDEDDEYDIPMNEDDDEPAHESS</sequence>
<dbReference type="GO" id="GO:0003682">
    <property type="term" value="F:chromatin binding"/>
    <property type="evidence" value="ECO:0007669"/>
    <property type="project" value="TreeGrafter"/>
</dbReference>
<feature type="region of interest" description="Disordered" evidence="6">
    <location>
        <begin position="264"/>
        <end position="337"/>
    </location>
</feature>
<feature type="compositionally biased region" description="Basic residues" evidence="6">
    <location>
        <begin position="1108"/>
        <end position="1119"/>
    </location>
</feature>
<reference evidence="9 10" key="1">
    <citation type="submission" date="2020-01" db="EMBL/GenBank/DDBJ databases">
        <authorList>
            <consortium name="DOE Joint Genome Institute"/>
            <person name="Haridas S."/>
            <person name="Albert R."/>
            <person name="Binder M."/>
            <person name="Bloem J."/>
            <person name="Labutti K."/>
            <person name="Salamov A."/>
            <person name="Andreopoulos B."/>
            <person name="Baker S.E."/>
            <person name="Barry K."/>
            <person name="Bills G."/>
            <person name="Bluhm B.H."/>
            <person name="Cannon C."/>
            <person name="Castanera R."/>
            <person name="Culley D.E."/>
            <person name="Daum C."/>
            <person name="Ezra D."/>
            <person name="Gonzalez J.B."/>
            <person name="Henrissat B."/>
            <person name="Kuo A."/>
            <person name="Liang C."/>
            <person name="Lipzen A."/>
            <person name="Lutzoni F."/>
            <person name="Magnuson J."/>
            <person name="Mondo S."/>
            <person name="Nolan M."/>
            <person name="Ohm R."/>
            <person name="Pangilinan J."/>
            <person name="Park H.-J.H."/>
            <person name="Ramirez L."/>
            <person name="Alfaro M."/>
            <person name="Sun H."/>
            <person name="Tritt A."/>
            <person name="Yoshinaga Y."/>
            <person name="Zwiers L.-H.L."/>
            <person name="Turgeon B.G."/>
            <person name="Goodwin S.B."/>
            <person name="Spatafora J.W."/>
            <person name="Crous P.W."/>
            <person name="Grigoriev I.V."/>
        </authorList>
    </citation>
    <scope>NUCLEOTIDE SEQUENCE [LARGE SCALE GENOMIC DNA]</scope>
    <source>
        <strain evidence="9 10">CBS 611.86</strain>
    </source>
</reference>
<dbReference type="AlphaFoldDB" id="A0A7C8IGY4"/>
<dbReference type="GO" id="GO:0032259">
    <property type="term" value="P:methylation"/>
    <property type="evidence" value="ECO:0007669"/>
    <property type="project" value="UniProtKB-KW"/>
</dbReference>
<proteinExistence type="predicted"/>
<keyword evidence="1" id="KW-0489">Methyltransferase</keyword>
<dbReference type="PROSITE" id="PS50280">
    <property type="entry name" value="SET"/>
    <property type="match status" value="1"/>
</dbReference>
<dbReference type="EMBL" id="JAADJZ010000002">
    <property type="protein sequence ID" value="KAF2876911.1"/>
    <property type="molecule type" value="Genomic_DNA"/>
</dbReference>
<feature type="region of interest" description="Disordered" evidence="6">
    <location>
        <begin position="141"/>
        <end position="160"/>
    </location>
</feature>
<dbReference type="InterPro" id="IPR045318">
    <property type="entry name" value="EZH1/2-like"/>
</dbReference>
<keyword evidence="2" id="KW-0808">Transferase</keyword>
<feature type="compositionally biased region" description="Low complexity" evidence="6">
    <location>
        <begin position="1082"/>
        <end position="1096"/>
    </location>
</feature>
<keyword evidence="3" id="KW-0949">S-adenosyl-L-methionine</keyword>
<dbReference type="InterPro" id="IPR046341">
    <property type="entry name" value="SET_dom_sf"/>
</dbReference>
<dbReference type="GO" id="GO:0005634">
    <property type="term" value="C:nucleus"/>
    <property type="evidence" value="ECO:0007669"/>
    <property type="project" value="TreeGrafter"/>
</dbReference>
<dbReference type="Proteomes" id="UP000481861">
    <property type="component" value="Unassembled WGS sequence"/>
</dbReference>
<feature type="compositionally biased region" description="Polar residues" evidence="6">
    <location>
        <begin position="1139"/>
        <end position="1155"/>
    </location>
</feature>
<feature type="compositionally biased region" description="Low complexity" evidence="6">
    <location>
        <begin position="1051"/>
        <end position="1071"/>
    </location>
</feature>
<dbReference type="PROSITE" id="PS51633">
    <property type="entry name" value="CXC"/>
    <property type="match status" value="1"/>
</dbReference>
<dbReference type="OrthoDB" id="6141102at2759"/>
<dbReference type="InterPro" id="IPR026489">
    <property type="entry name" value="CXC_dom"/>
</dbReference>
<feature type="region of interest" description="Disordered" evidence="6">
    <location>
        <begin position="1050"/>
        <end position="1196"/>
    </location>
</feature>
<feature type="compositionally biased region" description="Acidic residues" evidence="6">
    <location>
        <begin position="1164"/>
        <end position="1196"/>
    </location>
</feature>
<evidence type="ECO:0000256" key="5">
    <source>
        <dbReference type="ARBA" id="ARBA00023163"/>
    </source>
</evidence>
<organism evidence="9 10">
    <name type="scientific">Massariosphaeria phaeospora</name>
    <dbReference type="NCBI Taxonomy" id="100035"/>
    <lineage>
        <taxon>Eukaryota</taxon>
        <taxon>Fungi</taxon>
        <taxon>Dikarya</taxon>
        <taxon>Ascomycota</taxon>
        <taxon>Pezizomycotina</taxon>
        <taxon>Dothideomycetes</taxon>
        <taxon>Pleosporomycetidae</taxon>
        <taxon>Pleosporales</taxon>
        <taxon>Pleosporales incertae sedis</taxon>
        <taxon>Massariosphaeria</taxon>
    </lineage>
</organism>
<evidence type="ECO:0000259" key="8">
    <source>
        <dbReference type="PROSITE" id="PS51633"/>
    </source>
</evidence>
<evidence type="ECO:0000313" key="10">
    <source>
        <dbReference type="Proteomes" id="UP000481861"/>
    </source>
</evidence>
<evidence type="ECO:0000259" key="7">
    <source>
        <dbReference type="PROSITE" id="PS50280"/>
    </source>
</evidence>
<evidence type="ECO:0000256" key="2">
    <source>
        <dbReference type="ARBA" id="ARBA00022679"/>
    </source>
</evidence>
<feature type="region of interest" description="Disordered" evidence="6">
    <location>
        <begin position="167"/>
        <end position="204"/>
    </location>
</feature>
<dbReference type="SMART" id="SM00317">
    <property type="entry name" value="SET"/>
    <property type="match status" value="1"/>
</dbReference>
<comment type="caution">
    <text evidence="9">The sequence shown here is derived from an EMBL/GenBank/DDBJ whole genome shotgun (WGS) entry which is preliminary data.</text>
</comment>
<evidence type="ECO:0000256" key="3">
    <source>
        <dbReference type="ARBA" id="ARBA00022691"/>
    </source>
</evidence>
<evidence type="ECO:0000256" key="6">
    <source>
        <dbReference type="SAM" id="MobiDB-lite"/>
    </source>
</evidence>
<gene>
    <name evidence="9" type="ORF">BDV95DRAFT_133448</name>
</gene>
<evidence type="ECO:0008006" key="11">
    <source>
        <dbReference type="Google" id="ProtNLM"/>
    </source>
</evidence>
<evidence type="ECO:0000256" key="4">
    <source>
        <dbReference type="ARBA" id="ARBA00023015"/>
    </source>
</evidence>
<dbReference type="SUPFAM" id="SSF82199">
    <property type="entry name" value="SET domain"/>
    <property type="match status" value="1"/>
</dbReference>
<feature type="compositionally biased region" description="Low complexity" evidence="6">
    <location>
        <begin position="93"/>
        <end position="118"/>
    </location>
</feature>
<dbReference type="InterPro" id="IPR001214">
    <property type="entry name" value="SET_dom"/>
</dbReference>
<keyword evidence="5" id="KW-0804">Transcription</keyword>
<dbReference type="GO" id="GO:0046976">
    <property type="term" value="F:histone H3K27 methyltransferase activity"/>
    <property type="evidence" value="ECO:0007669"/>
    <property type="project" value="TreeGrafter"/>
</dbReference>
<dbReference type="Gene3D" id="2.170.270.10">
    <property type="entry name" value="SET domain"/>
    <property type="match status" value="1"/>
</dbReference>
<keyword evidence="10" id="KW-1185">Reference proteome</keyword>